<dbReference type="Gene3D" id="3.40.50.880">
    <property type="match status" value="1"/>
</dbReference>
<reference evidence="3" key="1">
    <citation type="submission" date="2016-10" db="EMBL/GenBank/DDBJ databases">
        <authorList>
            <person name="Varghese N."/>
            <person name="Submissions S."/>
        </authorList>
    </citation>
    <scope>NUCLEOTIDE SEQUENCE [LARGE SCALE GENOMIC DNA]</scope>
    <source>
        <strain evidence="3">CGMCC 1.11012</strain>
    </source>
</reference>
<keyword evidence="3" id="KW-1185">Reference proteome</keyword>
<dbReference type="SUPFAM" id="SSF51445">
    <property type="entry name" value="(Trans)glycosidases"/>
    <property type="match status" value="1"/>
</dbReference>
<protein>
    <submittedName>
        <fullName evidence="2">Beta-galactosidase trimerisation domain-containing protein</fullName>
    </submittedName>
</protein>
<dbReference type="InterPro" id="IPR017853">
    <property type="entry name" value="GH"/>
</dbReference>
<dbReference type="Proteomes" id="UP000199050">
    <property type="component" value="Unassembled WGS sequence"/>
</dbReference>
<dbReference type="GO" id="GO:0004565">
    <property type="term" value="F:beta-galactosidase activity"/>
    <property type="evidence" value="ECO:0007669"/>
    <property type="project" value="InterPro"/>
</dbReference>
<dbReference type="InterPro" id="IPR028212">
    <property type="entry name" value="GHL6"/>
</dbReference>
<dbReference type="STRING" id="1174501.SAMN05216192_103240"/>
<organism evidence="2 3">
    <name type="scientific">Paenibacillus typhae</name>
    <dbReference type="NCBI Taxonomy" id="1174501"/>
    <lineage>
        <taxon>Bacteria</taxon>
        <taxon>Bacillati</taxon>
        <taxon>Bacillota</taxon>
        <taxon>Bacilli</taxon>
        <taxon>Bacillales</taxon>
        <taxon>Paenibacillaceae</taxon>
        <taxon>Paenibacillus</taxon>
    </lineage>
</organism>
<dbReference type="InterPro" id="IPR029062">
    <property type="entry name" value="Class_I_gatase-like"/>
</dbReference>
<dbReference type="InterPro" id="IPR013738">
    <property type="entry name" value="Beta_galactosidase_Trimer"/>
</dbReference>
<accession>A0A1G8IHK6</accession>
<dbReference type="SUPFAM" id="SSF52317">
    <property type="entry name" value="Class I glutamine amidotransferase-like"/>
    <property type="match status" value="1"/>
</dbReference>
<dbReference type="GO" id="GO:0005975">
    <property type="term" value="P:carbohydrate metabolic process"/>
    <property type="evidence" value="ECO:0007669"/>
    <property type="project" value="InterPro"/>
</dbReference>
<dbReference type="AlphaFoldDB" id="A0A1G8IHK6"/>
<dbReference type="Pfam" id="PF14871">
    <property type="entry name" value="GHL6"/>
    <property type="match status" value="1"/>
</dbReference>
<sequence length="661" mass="72735">MRFRQVHLDFHTSEAIPGIGKDFSKAQFQSMLRAGHVDSITVFSKCHHGWAYHPSEANETHPHLGFDLLGEMIEAAHEIGVRTPVYLSAGLDEKLARRHPEWLIRDAEDRTRWVKDFMTPGYHEFCLGTPYLDILLAQIHEVVTRYDADGIFLDIVGARKCRCQYCVAALRADGKDPRDEEAVVRLGEQTYLNYARRVRETIDAVKPGLPVYHNNGHQQRGRRDLVHVNTHLELESLPTGGWGYDHFPLSARYAQPLGLEFLGMTGKFHTSWGEFGGYKHPNALRYEAALSLAHGAKCSIGDQLHPSGLMDEATYALIGAAYAEVESKEPWCSGVTSVADIAVLSLEAAREACPGGQALKGARNLADAGAVRILTEGHYLYDIVDTDSDWSAYKVLVLPDEVPVWPELAAAITAFTAAGGKVLATGRSGLNPAGDAFALDLGVNWLGTNTFRPSYFRPHFTPAALQQASFVMYGEGQLVELSGGNALGHLENPYFNRDVFTFCSHQHTPGAREDNGPAMVESGSGIYIAWDVFSEYADGGHLILKEMVLHALSRLVPQPVLRTSLPARGITTLQYQQAERRYVNHLLYAAPALKGRIEVIEDIVPLQGVSVSLRLPSPAAVKRVYLAPAMTGLPFTAEQNGGITYTVPHLENHQMAVIELA</sequence>
<evidence type="ECO:0000313" key="3">
    <source>
        <dbReference type="Proteomes" id="UP000199050"/>
    </source>
</evidence>
<dbReference type="EMBL" id="FNDX01000003">
    <property type="protein sequence ID" value="SDI18312.1"/>
    <property type="molecule type" value="Genomic_DNA"/>
</dbReference>
<gene>
    <name evidence="2" type="ORF">SAMN05216192_103240</name>
</gene>
<evidence type="ECO:0000313" key="2">
    <source>
        <dbReference type="EMBL" id="SDI18312.1"/>
    </source>
</evidence>
<evidence type="ECO:0000259" key="1">
    <source>
        <dbReference type="Pfam" id="PF08532"/>
    </source>
</evidence>
<dbReference type="OrthoDB" id="9780891at2"/>
<name>A0A1G8IHK6_9BACL</name>
<dbReference type="CDD" id="cd03143">
    <property type="entry name" value="A4_beta-galactosidase_middle_domain"/>
    <property type="match status" value="1"/>
</dbReference>
<dbReference type="RefSeq" id="WP_090712615.1">
    <property type="nucleotide sequence ID" value="NZ_CBCSKY010000001.1"/>
</dbReference>
<dbReference type="Pfam" id="PF08532">
    <property type="entry name" value="Glyco_hydro_42M"/>
    <property type="match status" value="1"/>
</dbReference>
<dbReference type="Gene3D" id="3.20.20.80">
    <property type="entry name" value="Glycosidases"/>
    <property type="match status" value="1"/>
</dbReference>
<feature type="domain" description="Beta-galactosidase trimerisation" evidence="1">
    <location>
        <begin position="381"/>
        <end position="431"/>
    </location>
</feature>
<proteinExistence type="predicted"/>